<dbReference type="PANTHER" id="PTHR23090">
    <property type="entry name" value="NH 3 /GLUTAMINE-DEPENDENT NAD + SYNTHETASE"/>
    <property type="match status" value="1"/>
</dbReference>
<feature type="compositionally biased region" description="Low complexity" evidence="12">
    <location>
        <begin position="706"/>
        <end position="720"/>
    </location>
</feature>
<reference evidence="14 15" key="1">
    <citation type="submission" date="2024-03" db="EMBL/GenBank/DDBJ databases">
        <title>Adaptation during the transition from Ophiocordyceps entomopathogen to insect associate is accompanied by gene loss and intensified selection.</title>
        <authorList>
            <person name="Ward C.M."/>
            <person name="Onetto C.A."/>
            <person name="Borneman A.R."/>
        </authorList>
    </citation>
    <scope>NUCLEOTIDE SEQUENCE [LARGE SCALE GENOMIC DNA]</scope>
    <source>
        <strain evidence="14">AWRI1</strain>
        <tissue evidence="14">Single Adult Female</tissue>
    </source>
</reference>
<evidence type="ECO:0000256" key="12">
    <source>
        <dbReference type="SAM" id="MobiDB-lite"/>
    </source>
</evidence>
<dbReference type="InterPro" id="IPR003010">
    <property type="entry name" value="C-N_Hydrolase"/>
</dbReference>
<keyword evidence="5 11" id="KW-0436">Ligase</keyword>
<evidence type="ECO:0000256" key="2">
    <source>
        <dbReference type="ARBA" id="ARBA00007145"/>
    </source>
</evidence>
<evidence type="ECO:0000256" key="11">
    <source>
        <dbReference type="PIRNR" id="PIRNR006630"/>
    </source>
</evidence>
<dbReference type="FunFam" id="3.40.50.620:FF:000036">
    <property type="entry name" value="Glutamine-dependent NAD(+) synthetase"/>
    <property type="match status" value="1"/>
</dbReference>
<dbReference type="AlphaFoldDB" id="A0AAN9TG42"/>
<evidence type="ECO:0000259" key="13">
    <source>
        <dbReference type="PROSITE" id="PS50263"/>
    </source>
</evidence>
<dbReference type="SUPFAM" id="SSF52402">
    <property type="entry name" value="Adenine nucleotide alpha hydrolases-like"/>
    <property type="match status" value="1"/>
</dbReference>
<dbReference type="Gene3D" id="3.40.50.620">
    <property type="entry name" value="HUPs"/>
    <property type="match status" value="1"/>
</dbReference>
<evidence type="ECO:0000313" key="15">
    <source>
        <dbReference type="Proteomes" id="UP001367676"/>
    </source>
</evidence>
<dbReference type="InterPro" id="IPR014445">
    <property type="entry name" value="Gln-dep_NAD_synthase"/>
</dbReference>
<dbReference type="InterPro" id="IPR003694">
    <property type="entry name" value="NAD_synthase"/>
</dbReference>
<evidence type="ECO:0000256" key="9">
    <source>
        <dbReference type="ARBA" id="ARBA00030681"/>
    </source>
</evidence>
<dbReference type="GO" id="GO:0005524">
    <property type="term" value="F:ATP binding"/>
    <property type="evidence" value="ECO:0007669"/>
    <property type="project" value="UniProtKB-UniRule"/>
</dbReference>
<dbReference type="GO" id="GO:0004359">
    <property type="term" value="F:glutaminase activity"/>
    <property type="evidence" value="ECO:0007669"/>
    <property type="project" value="InterPro"/>
</dbReference>
<dbReference type="HAMAP" id="MF_02090">
    <property type="entry name" value="NadE_glutamine_dep"/>
    <property type="match status" value="1"/>
</dbReference>
<evidence type="ECO:0000256" key="5">
    <source>
        <dbReference type="ARBA" id="ARBA00022598"/>
    </source>
</evidence>
<dbReference type="GO" id="GO:0005737">
    <property type="term" value="C:cytoplasm"/>
    <property type="evidence" value="ECO:0007669"/>
    <property type="project" value="InterPro"/>
</dbReference>
<dbReference type="FunFam" id="3.60.110.10:FF:000003">
    <property type="entry name" value="Glutamine-dependent NAD(+) synthetase"/>
    <property type="match status" value="1"/>
</dbReference>
<dbReference type="GO" id="GO:0009435">
    <property type="term" value="P:NAD+ biosynthetic process"/>
    <property type="evidence" value="ECO:0007669"/>
    <property type="project" value="UniProtKB-UniRule"/>
</dbReference>
<gene>
    <name evidence="14" type="ORF">V9T40_014142</name>
</gene>
<evidence type="ECO:0000256" key="6">
    <source>
        <dbReference type="ARBA" id="ARBA00022741"/>
    </source>
</evidence>
<dbReference type="InterPro" id="IPR014729">
    <property type="entry name" value="Rossmann-like_a/b/a_fold"/>
</dbReference>
<evidence type="ECO:0000313" key="14">
    <source>
        <dbReference type="EMBL" id="KAK7582697.1"/>
    </source>
</evidence>
<comment type="similarity">
    <text evidence="2 11">In the C-terminal section; belongs to the NAD synthetase family.</text>
</comment>
<comment type="pathway">
    <text evidence="1 11">Cofactor biosynthesis; NAD(+) biosynthesis; NAD(+) from deamido-NAD(+) (L-Gln route): step 1/1.</text>
</comment>
<name>A0AAN9TG42_9HEMI</name>
<evidence type="ECO:0000256" key="4">
    <source>
        <dbReference type="ARBA" id="ARBA00017309"/>
    </source>
</evidence>
<keyword evidence="15" id="KW-1185">Reference proteome</keyword>
<keyword evidence="6 11" id="KW-0547">Nucleotide-binding</keyword>
<dbReference type="CDD" id="cd07570">
    <property type="entry name" value="GAT_Gln-NAD-synth"/>
    <property type="match status" value="1"/>
</dbReference>
<feature type="domain" description="CN hydrolase" evidence="13">
    <location>
        <begin position="5"/>
        <end position="275"/>
    </location>
</feature>
<evidence type="ECO:0000256" key="8">
    <source>
        <dbReference type="ARBA" id="ARBA00023027"/>
    </source>
</evidence>
<protein>
    <recommendedName>
        <fullName evidence="4 11">Glutamine-dependent NAD(+) synthetase</fullName>
        <ecNumber evidence="3 11">6.3.5.1</ecNumber>
    </recommendedName>
    <alternativeName>
        <fullName evidence="9 11">NAD(+) synthase [glutamine-hydrolyzing]</fullName>
    </alternativeName>
</protein>
<dbReference type="CDD" id="cd00553">
    <property type="entry name" value="NAD_synthase"/>
    <property type="match status" value="1"/>
</dbReference>
<proteinExistence type="inferred from homology"/>
<sequence length="766" mass="85851">MGRKAIVAVSTLNQWALDFEGNLQRILESIKLAKENGATFRTGPELEICGYSCEDHFYENDTLLHSWEVLLELLISPVCKDIIVDVGMPIMHHNFVYNCRVIFLNRKILLIRPKLVMCDGGNHRESRWFTPWQRLAELDEHHLPRMIHEYTGQQTASFGDGVIATLDTCIGFEICEELWVGYSTHIPLGLDGVEIIVNSSGSHAELRKAYVTVDLIKSATLKSGGCYLFSNLRGGDGGRVYFNGNSCIALNGEILNRSCQFSLKDVEVVCATIDLEDVRHYRNGLRNRSQLVDKGPKYPRINVFDFSLSSNRTFCVPETNARLWNYYSPEEEIALGPACWLWDYLRRSGQGGFFLPLSGGVDSASTACIVYSMCRLVVQACDGGDTNALAAVRKIICDPEYTPNSVSDLCSKLFVTCYMGTENSSKETRKRAERLAEQIGSYHFGITIDTAISAIMAIFTTITGRVPRFSAHGGSARESLALQNIQARLRMVLSYLFAQLMLWVRGRPGGLLVLGSANVDEALRGYFTKYDCSSADINPIGGISKNDLKKFLNYAKEHFHLDSLSDILDAVPTAELEPLKDGKLSQTDEQDMGMTYDELSTFGHLRTKNRCGPYSMFCKLVSTWGRSVTPEEVAEKVKHFFRCYAINRHKMTILTPSYHAEYYSPDDNRFDHRPFLYNVAWKWQFRDIDDKLQHLQLASNSTKPTDSVLSDDSGSSTSSSLHNRPIKPKYVSSTDLFGKTGTRKSGGVVVSGAECSYVPGRNMLYV</sequence>
<keyword evidence="8 11" id="KW-0520">NAD</keyword>
<comment type="catalytic activity">
    <reaction evidence="10 11">
        <text>deamido-NAD(+) + L-glutamine + ATP + H2O = L-glutamate + AMP + diphosphate + NAD(+) + H(+)</text>
        <dbReference type="Rhea" id="RHEA:24384"/>
        <dbReference type="ChEBI" id="CHEBI:15377"/>
        <dbReference type="ChEBI" id="CHEBI:15378"/>
        <dbReference type="ChEBI" id="CHEBI:29985"/>
        <dbReference type="ChEBI" id="CHEBI:30616"/>
        <dbReference type="ChEBI" id="CHEBI:33019"/>
        <dbReference type="ChEBI" id="CHEBI:57540"/>
        <dbReference type="ChEBI" id="CHEBI:58359"/>
        <dbReference type="ChEBI" id="CHEBI:58437"/>
        <dbReference type="ChEBI" id="CHEBI:456215"/>
        <dbReference type="EC" id="6.3.5.1"/>
    </reaction>
</comment>
<organism evidence="14 15">
    <name type="scientific">Parthenolecanium corni</name>
    <dbReference type="NCBI Taxonomy" id="536013"/>
    <lineage>
        <taxon>Eukaryota</taxon>
        <taxon>Metazoa</taxon>
        <taxon>Ecdysozoa</taxon>
        <taxon>Arthropoda</taxon>
        <taxon>Hexapoda</taxon>
        <taxon>Insecta</taxon>
        <taxon>Pterygota</taxon>
        <taxon>Neoptera</taxon>
        <taxon>Paraneoptera</taxon>
        <taxon>Hemiptera</taxon>
        <taxon>Sternorrhyncha</taxon>
        <taxon>Coccoidea</taxon>
        <taxon>Coccidae</taxon>
        <taxon>Parthenolecanium</taxon>
    </lineage>
</organism>
<dbReference type="Pfam" id="PF00795">
    <property type="entry name" value="CN_hydrolase"/>
    <property type="match status" value="1"/>
</dbReference>
<evidence type="ECO:0000256" key="10">
    <source>
        <dbReference type="ARBA" id="ARBA00052340"/>
    </source>
</evidence>
<evidence type="ECO:0000256" key="7">
    <source>
        <dbReference type="ARBA" id="ARBA00022840"/>
    </source>
</evidence>
<evidence type="ECO:0000256" key="3">
    <source>
        <dbReference type="ARBA" id="ARBA00012743"/>
    </source>
</evidence>
<dbReference type="PROSITE" id="PS50263">
    <property type="entry name" value="CN_HYDROLASE"/>
    <property type="match status" value="1"/>
</dbReference>
<dbReference type="NCBIfam" id="TIGR00552">
    <property type="entry name" value="nadE"/>
    <property type="match status" value="1"/>
</dbReference>
<accession>A0AAN9TG42</accession>
<dbReference type="Proteomes" id="UP001367676">
    <property type="component" value="Unassembled WGS sequence"/>
</dbReference>
<evidence type="ECO:0000256" key="1">
    <source>
        <dbReference type="ARBA" id="ARBA00005188"/>
    </source>
</evidence>
<feature type="region of interest" description="Disordered" evidence="12">
    <location>
        <begin position="702"/>
        <end position="727"/>
    </location>
</feature>
<dbReference type="InterPro" id="IPR022310">
    <property type="entry name" value="NAD/GMP_synthase"/>
</dbReference>
<dbReference type="EC" id="6.3.5.1" evidence="3 11"/>
<dbReference type="EMBL" id="JBBCAQ010000033">
    <property type="protein sequence ID" value="KAK7582697.1"/>
    <property type="molecule type" value="Genomic_DNA"/>
</dbReference>
<dbReference type="GO" id="GO:0003952">
    <property type="term" value="F:NAD+ synthase (glutamine-hydrolyzing) activity"/>
    <property type="evidence" value="ECO:0007669"/>
    <property type="project" value="UniProtKB-UniRule"/>
</dbReference>
<keyword evidence="7 11" id="KW-0067">ATP-binding</keyword>
<dbReference type="Gene3D" id="3.60.110.10">
    <property type="entry name" value="Carbon-nitrogen hydrolase"/>
    <property type="match status" value="1"/>
</dbReference>
<dbReference type="InterPro" id="IPR036526">
    <property type="entry name" value="C-N_Hydrolase_sf"/>
</dbReference>
<comment type="caution">
    <text evidence="14">The sequence shown here is derived from an EMBL/GenBank/DDBJ whole genome shotgun (WGS) entry which is preliminary data.</text>
</comment>
<dbReference type="Pfam" id="PF02540">
    <property type="entry name" value="NAD_synthase"/>
    <property type="match status" value="1"/>
</dbReference>
<dbReference type="PANTHER" id="PTHR23090:SF9">
    <property type="entry name" value="GLUTAMINE-DEPENDENT NAD(+) SYNTHETASE"/>
    <property type="match status" value="1"/>
</dbReference>
<dbReference type="SUPFAM" id="SSF56317">
    <property type="entry name" value="Carbon-nitrogen hydrolase"/>
    <property type="match status" value="1"/>
</dbReference>
<dbReference type="PIRSF" id="PIRSF006630">
    <property type="entry name" value="NADS_GAT"/>
    <property type="match status" value="1"/>
</dbReference>